<evidence type="ECO:0000313" key="3">
    <source>
        <dbReference type="Proteomes" id="UP000886520"/>
    </source>
</evidence>
<dbReference type="Proteomes" id="UP000886520">
    <property type="component" value="Chromosome 2"/>
</dbReference>
<organism evidence="2 3">
    <name type="scientific">Adiantum capillus-veneris</name>
    <name type="common">Maidenhair fern</name>
    <dbReference type="NCBI Taxonomy" id="13818"/>
    <lineage>
        <taxon>Eukaryota</taxon>
        <taxon>Viridiplantae</taxon>
        <taxon>Streptophyta</taxon>
        <taxon>Embryophyta</taxon>
        <taxon>Tracheophyta</taxon>
        <taxon>Polypodiopsida</taxon>
        <taxon>Polypodiidae</taxon>
        <taxon>Polypodiales</taxon>
        <taxon>Pteridineae</taxon>
        <taxon>Pteridaceae</taxon>
        <taxon>Vittarioideae</taxon>
        <taxon>Adiantum</taxon>
    </lineage>
</organism>
<evidence type="ECO:0000256" key="1">
    <source>
        <dbReference type="SAM" id="MobiDB-lite"/>
    </source>
</evidence>
<gene>
    <name evidence="2" type="ORF">GOP47_0001760</name>
</gene>
<accession>A0A9D4VAP2</accession>
<dbReference type="AlphaFoldDB" id="A0A9D4VAP2"/>
<comment type="caution">
    <text evidence="2">The sequence shown here is derived from an EMBL/GenBank/DDBJ whole genome shotgun (WGS) entry which is preliminary data.</text>
</comment>
<name>A0A9D4VAP2_ADICA</name>
<protein>
    <submittedName>
        <fullName evidence="2">Uncharacterized protein</fullName>
    </submittedName>
</protein>
<proteinExistence type="predicted"/>
<keyword evidence="3" id="KW-1185">Reference proteome</keyword>
<evidence type="ECO:0000313" key="2">
    <source>
        <dbReference type="EMBL" id="KAI5082017.1"/>
    </source>
</evidence>
<sequence length="168" mass="19017">MEEEYNEELEKLLGEIPRATSAPPHLEEQRTAVKDHHQPSSKQSPLEFHSAKQLSSEQSFAMPEPCQAKEEFLLRQQRLQEQQARFMLACKLTSKETLADAITPERNILTAGIWAFFVMLSSEVLENPGVVDIFFKDSALEGICAHFLILLCQTTGFQQVIHGCCLKL</sequence>
<feature type="compositionally biased region" description="Basic and acidic residues" evidence="1">
    <location>
        <begin position="25"/>
        <end position="38"/>
    </location>
</feature>
<feature type="region of interest" description="Disordered" evidence="1">
    <location>
        <begin position="1"/>
        <end position="49"/>
    </location>
</feature>
<reference evidence="2" key="1">
    <citation type="submission" date="2021-01" db="EMBL/GenBank/DDBJ databases">
        <title>Adiantum capillus-veneris genome.</title>
        <authorList>
            <person name="Fang Y."/>
            <person name="Liao Q."/>
        </authorList>
    </citation>
    <scope>NUCLEOTIDE SEQUENCE</scope>
    <source>
        <strain evidence="2">H3</strain>
        <tissue evidence="2">Leaf</tissue>
    </source>
</reference>
<dbReference type="EMBL" id="JABFUD020000003">
    <property type="protein sequence ID" value="KAI5082017.1"/>
    <property type="molecule type" value="Genomic_DNA"/>
</dbReference>